<feature type="signal peptide" evidence="1">
    <location>
        <begin position="1"/>
        <end position="22"/>
    </location>
</feature>
<dbReference type="PROSITE" id="PS51257">
    <property type="entry name" value="PROKAR_LIPOPROTEIN"/>
    <property type="match status" value="1"/>
</dbReference>
<dbReference type="AlphaFoldDB" id="A0A941I3M7"/>
<keyword evidence="1" id="KW-0732">Signal</keyword>
<evidence type="ECO:0000259" key="2">
    <source>
        <dbReference type="Pfam" id="PF13590"/>
    </source>
</evidence>
<dbReference type="EMBL" id="JAGSPM010000003">
    <property type="protein sequence ID" value="MBR7746164.1"/>
    <property type="molecule type" value="Genomic_DNA"/>
</dbReference>
<dbReference type="InterPro" id="IPR025411">
    <property type="entry name" value="DUF4136"/>
</dbReference>
<evidence type="ECO:0000313" key="3">
    <source>
        <dbReference type="EMBL" id="MBR7746164.1"/>
    </source>
</evidence>
<gene>
    <name evidence="3" type="ORF">KDM92_06185</name>
</gene>
<feature type="chain" id="PRO_5036714044" evidence="1">
    <location>
        <begin position="23"/>
        <end position="236"/>
    </location>
</feature>
<evidence type="ECO:0000313" key="4">
    <source>
        <dbReference type="Proteomes" id="UP000680158"/>
    </source>
</evidence>
<comment type="caution">
    <text evidence="3">The sequence shown here is derived from an EMBL/GenBank/DDBJ whole genome shotgun (WGS) entry which is preliminary data.</text>
</comment>
<dbReference type="Proteomes" id="UP000680158">
    <property type="component" value="Unassembled WGS sequence"/>
</dbReference>
<sequence>MKKFTASLLIFSAFLLTGCASTFTSNIKTVNQLPEVLPQKSYTFVEHAEQAKEPEYLHATEDLKARLQELGFSEAAAENAALKVGLQLISIPGNVHVSSLYGPVSYIVTPSGLVIPMGGFNSFPMYSGFLRYPYYPMRVRSVFYPRYIRPIYSPWAFGRLNDPFYGAQLEARQYFDHGIEISINDAKTGKLLYSVTAKTTQADENIDPYIALLVESALREFPNKTGESKVEIELEK</sequence>
<proteinExistence type="predicted"/>
<name>A0A941I3M7_9BURK</name>
<evidence type="ECO:0000256" key="1">
    <source>
        <dbReference type="SAM" id="SignalP"/>
    </source>
</evidence>
<dbReference type="RefSeq" id="WP_212683534.1">
    <property type="nucleotide sequence ID" value="NZ_JAGSPM010000003.1"/>
</dbReference>
<feature type="domain" description="DUF4136" evidence="2">
    <location>
        <begin position="40"/>
        <end position="222"/>
    </location>
</feature>
<protein>
    <submittedName>
        <fullName evidence="3">DUF4136 domain-containing protein</fullName>
    </submittedName>
</protein>
<dbReference type="Pfam" id="PF13590">
    <property type="entry name" value="DUF4136"/>
    <property type="match status" value="1"/>
</dbReference>
<reference evidence="3 4" key="1">
    <citation type="submission" date="2021-04" db="EMBL/GenBank/DDBJ databases">
        <title>novel species isolated from subtropical streams in China.</title>
        <authorList>
            <person name="Lu H."/>
        </authorList>
    </citation>
    <scope>NUCLEOTIDE SEQUENCE [LARGE SCALE GENOMIC DNA]</scope>
    <source>
        <strain evidence="3 4">BYS107W</strain>
    </source>
</reference>
<organism evidence="3 4">
    <name type="scientific">Undibacterium baiyunense</name>
    <dbReference type="NCBI Taxonomy" id="2828731"/>
    <lineage>
        <taxon>Bacteria</taxon>
        <taxon>Pseudomonadati</taxon>
        <taxon>Pseudomonadota</taxon>
        <taxon>Betaproteobacteria</taxon>
        <taxon>Burkholderiales</taxon>
        <taxon>Oxalobacteraceae</taxon>
        <taxon>Undibacterium</taxon>
    </lineage>
</organism>
<keyword evidence="4" id="KW-1185">Reference proteome</keyword>
<accession>A0A941I3M7</accession>